<proteinExistence type="predicted"/>
<feature type="transmembrane region" description="Helical" evidence="1">
    <location>
        <begin position="52"/>
        <end position="75"/>
    </location>
</feature>
<feature type="transmembrane region" description="Helical" evidence="1">
    <location>
        <begin position="155"/>
        <end position="177"/>
    </location>
</feature>
<sequence length="235" mass="25452">MKISPHTVHAVGWLTVASALAGTALALAILLWPEQVPDTRWSFPFDEPTYVAFQISFFLHNLTLLPGLTLVAAWAWPSASRATRFGLGLTVASMTVGAVIELAAVSASSSSVTSTTANAFGAAYGVMSVGFGVGFIMAGLAFRRQPLIPGPIGRWTYLSIGAWTFFPMLPSLFMPMVWGRITIGIWFLLFAGIGLIILRVRRSGLGIWGRPSTEWHRGRKTRRLNDATAESVRDA</sequence>
<keyword evidence="1" id="KW-0472">Membrane</keyword>
<dbReference type="Proteomes" id="UP001597307">
    <property type="component" value="Unassembled WGS sequence"/>
</dbReference>
<gene>
    <name evidence="2" type="ORF">ACFSFX_01285</name>
</gene>
<comment type="caution">
    <text evidence="2">The sequence shown here is derived from an EMBL/GenBank/DDBJ whole genome shotgun (WGS) entry which is preliminary data.</text>
</comment>
<dbReference type="EMBL" id="JBHUGA010000003">
    <property type="protein sequence ID" value="MFD1845228.1"/>
    <property type="molecule type" value="Genomic_DNA"/>
</dbReference>
<feature type="transmembrane region" description="Helical" evidence="1">
    <location>
        <begin position="87"/>
        <end position="107"/>
    </location>
</feature>
<feature type="transmembrane region" description="Helical" evidence="1">
    <location>
        <begin position="183"/>
        <end position="200"/>
    </location>
</feature>
<keyword evidence="3" id="KW-1185">Reference proteome</keyword>
<accession>A0ABW4Q3S3</accession>
<feature type="transmembrane region" description="Helical" evidence="1">
    <location>
        <begin position="12"/>
        <end position="32"/>
    </location>
</feature>
<reference evidence="3" key="1">
    <citation type="journal article" date="2019" name="Int. J. Syst. Evol. Microbiol.">
        <title>The Global Catalogue of Microorganisms (GCM) 10K type strain sequencing project: providing services to taxonomists for standard genome sequencing and annotation.</title>
        <authorList>
            <consortium name="The Broad Institute Genomics Platform"/>
            <consortium name="The Broad Institute Genome Sequencing Center for Infectious Disease"/>
            <person name="Wu L."/>
            <person name="Ma J."/>
        </authorList>
    </citation>
    <scope>NUCLEOTIDE SEQUENCE [LARGE SCALE GENOMIC DNA]</scope>
    <source>
        <strain evidence="3">JCM 11496</strain>
    </source>
</reference>
<evidence type="ECO:0000313" key="3">
    <source>
        <dbReference type="Proteomes" id="UP001597307"/>
    </source>
</evidence>
<name>A0ABW4Q3S3_9MICC</name>
<feature type="transmembrane region" description="Helical" evidence="1">
    <location>
        <begin position="119"/>
        <end position="143"/>
    </location>
</feature>
<evidence type="ECO:0000256" key="1">
    <source>
        <dbReference type="SAM" id="Phobius"/>
    </source>
</evidence>
<keyword evidence="1" id="KW-0812">Transmembrane</keyword>
<dbReference type="RefSeq" id="WP_343877259.1">
    <property type="nucleotide sequence ID" value="NZ_BAAAIJ010000003.1"/>
</dbReference>
<evidence type="ECO:0008006" key="4">
    <source>
        <dbReference type="Google" id="ProtNLM"/>
    </source>
</evidence>
<keyword evidence="1" id="KW-1133">Transmembrane helix</keyword>
<evidence type="ECO:0000313" key="2">
    <source>
        <dbReference type="EMBL" id="MFD1845228.1"/>
    </source>
</evidence>
<protein>
    <recommendedName>
        <fullName evidence="4">DUF998 domain-containing protein</fullName>
    </recommendedName>
</protein>
<organism evidence="2 3">
    <name type="scientific">Arthrobacter flavus</name>
    <dbReference type="NCBI Taxonomy" id="95172"/>
    <lineage>
        <taxon>Bacteria</taxon>
        <taxon>Bacillati</taxon>
        <taxon>Actinomycetota</taxon>
        <taxon>Actinomycetes</taxon>
        <taxon>Micrococcales</taxon>
        <taxon>Micrococcaceae</taxon>
        <taxon>Arthrobacter</taxon>
    </lineage>
</organism>